<dbReference type="KEGG" id="ans:ArsFIN_44920"/>
<evidence type="ECO:0000313" key="2">
    <source>
        <dbReference type="EMBL" id="QBY45881.1"/>
    </source>
</evidence>
<dbReference type="AlphaFoldDB" id="A0A4P7L059"/>
<evidence type="ECO:0000313" key="4">
    <source>
        <dbReference type="EMBL" id="WGM08886.1"/>
    </source>
</evidence>
<evidence type="ECO:0000259" key="1">
    <source>
        <dbReference type="Pfam" id="PF04233"/>
    </source>
</evidence>
<evidence type="ECO:0000313" key="5">
    <source>
        <dbReference type="EMBL" id="WGM08958.1"/>
    </source>
</evidence>
<dbReference type="GeneID" id="39752086"/>
<feature type="domain" description="Phage head morphogenesis" evidence="1">
    <location>
        <begin position="154"/>
        <end position="276"/>
    </location>
</feature>
<geneLocation type="plasmid" evidence="3">
    <name>pArsFIN4</name>
</geneLocation>
<dbReference type="EMBL" id="CP123533">
    <property type="protein sequence ID" value="WGM08886.1"/>
    <property type="molecule type" value="Genomic_DNA"/>
</dbReference>
<geneLocation type="plasmid" evidence="6">
    <name>parsfin3</name>
</geneLocation>
<dbReference type="Proteomes" id="UP000295134">
    <property type="component" value="Plasmid pArsFIN4"/>
</dbReference>
<name>A0A4P7L059_9GAMM</name>
<evidence type="ECO:0000313" key="7">
    <source>
        <dbReference type="Proteomes" id="UP001177592"/>
    </source>
</evidence>
<dbReference type="EMBL" id="CP123534">
    <property type="protein sequence ID" value="WGM08958.1"/>
    <property type="molecule type" value="Genomic_DNA"/>
</dbReference>
<reference evidence="4" key="2">
    <citation type="submission" date="2023-04" db="EMBL/GenBank/DDBJ databases">
        <title>Genome dynamics across the evolutionary transition to endosymbiosis.</title>
        <authorList>
            <person name="Siozios S."/>
            <person name="Nadal-Jimenez P."/>
            <person name="Azagi T."/>
            <person name="Sprong H."/>
            <person name="Frost C.L."/>
            <person name="Parratt S.R."/>
            <person name="Taylor G."/>
            <person name="Brettell L."/>
            <person name="Lew K.C."/>
            <person name="Croft L."/>
            <person name="King K.C."/>
            <person name="Brockhurst M.A."/>
            <person name="Hypsa V."/>
            <person name="Novakova E."/>
            <person name="Darby A.C."/>
            <person name="Hurst G.D.D."/>
        </authorList>
    </citation>
    <scope>NUCLEOTIDE SEQUENCE</scope>
    <source>
        <strain evidence="4">ANv_CAN</strain>
        <plasmid evidence="4">paNv_CAN10</plasmid>
        <plasmid evidence="5">paNv_CAN11</plasmid>
    </source>
</reference>
<dbReference type="EMBL" id="CP038616">
    <property type="protein sequence ID" value="QBY46018.1"/>
    <property type="molecule type" value="Genomic_DNA"/>
</dbReference>
<reference evidence="2 6" key="1">
    <citation type="submission" date="2019-03" db="EMBL/GenBank/DDBJ databases">
        <title>Long-read sequencing reveals hyperdense prophage content in a complex bacterial symbiont genome.</title>
        <authorList>
            <person name="Frost C.L."/>
            <person name="Siozios S."/>
            <person name="Nadal-Jimenez P."/>
            <person name="Brockhurst M.A."/>
            <person name="King K.C."/>
            <person name="Darby A.C."/>
            <person name="Hurst G.D.D."/>
        </authorList>
    </citation>
    <scope>NUCLEOTIDE SEQUENCE [LARGE SCALE GENOMIC DNA]</scope>
    <source>
        <strain evidence="2 6">FIN</strain>
        <plasmid evidence="2">pArsFIN3</plasmid>
        <plasmid evidence="6">parsfin3</plasmid>
        <plasmid evidence="6">parsfin4</plasmid>
        <plasmid evidence="3">pArsFIN4</plasmid>
    </source>
</reference>
<organism evidence="2 6">
    <name type="scientific">Arsenophonus nasoniae</name>
    <name type="common">son-killer infecting Nasonia vitripennis</name>
    <dbReference type="NCBI Taxonomy" id="638"/>
    <lineage>
        <taxon>Bacteria</taxon>
        <taxon>Pseudomonadati</taxon>
        <taxon>Pseudomonadota</taxon>
        <taxon>Gammaproteobacteria</taxon>
        <taxon>Enterobacterales</taxon>
        <taxon>Morganellaceae</taxon>
        <taxon>Arsenophonus</taxon>
    </lineage>
</organism>
<dbReference type="RefSeq" id="WP_167876732.1">
    <property type="nucleotide sequence ID" value="NZ_CP038615.1"/>
</dbReference>
<dbReference type="Proteomes" id="UP001177592">
    <property type="component" value="Plasmid paNv_CAN10"/>
</dbReference>
<accession>A0A4P7L059</accession>
<dbReference type="InterPro" id="IPR006528">
    <property type="entry name" value="Phage_head_morphogenesis_dom"/>
</dbReference>
<dbReference type="KEGG" id="ans:ArsFIN_46290"/>
<dbReference type="EMBL" id="CP038615">
    <property type="protein sequence ID" value="QBY45881.1"/>
    <property type="molecule type" value="Genomic_DNA"/>
</dbReference>
<geneLocation type="plasmid" evidence="4 7">
    <name>paNv_CAN10</name>
</geneLocation>
<geneLocation type="plasmid" evidence="6">
    <name>parsfin4</name>
</geneLocation>
<dbReference type="Proteomes" id="UP001177592">
    <property type="component" value="Plasmid paNv_CAN11"/>
</dbReference>
<proteinExistence type="predicted"/>
<protein>
    <submittedName>
        <fullName evidence="2">Phage Mu protein F like protein</fullName>
    </submittedName>
    <submittedName>
        <fullName evidence="4">Phage minor head protein</fullName>
    </submittedName>
</protein>
<keyword evidence="7" id="KW-1185">Reference proteome</keyword>
<gene>
    <name evidence="2" type="ORF">ArsFIN_44920</name>
    <name evidence="3" type="ORF">ArsFIN_46290</name>
    <name evidence="4" type="ORF">QE258_26645</name>
    <name evidence="5" type="ORF">QE258_27015</name>
</gene>
<sequence>MNLPPKGKLTGRECKPINPSKRAEVYYAASVKHLISLFKLVVKQEIARENQQKNLGDASPNSIQKRFQTFNRIVDRFLTIDISAFATRVARNFANITNADNKKRLSREFESVIAINPAAVLDSKQTQDFFNGMIGENVQLIKGLHTESLSHIQKIVQSMIGGNKTLRDAGKEITAALNIQQNRGMRIAIDQSRKAMGDLTNLRMQKLGIKLYRWSAVMDKRKNGGTRPSHAAMNNRICRFDDPSVYFNEKTKQWEKRKRIGGVELHPSQDFNCRCVSKVILQSIEGLNDERQ</sequence>
<evidence type="ECO:0000313" key="3">
    <source>
        <dbReference type="EMBL" id="QBY46018.1"/>
    </source>
</evidence>
<evidence type="ECO:0000313" key="6">
    <source>
        <dbReference type="Proteomes" id="UP000295134"/>
    </source>
</evidence>
<keyword evidence="2" id="KW-0614">Plasmid</keyword>
<geneLocation type="plasmid" evidence="5 7">
    <name>paNv_CAN11</name>
</geneLocation>
<dbReference type="Proteomes" id="UP000295134">
    <property type="component" value="Plasmid pArsFIN3"/>
</dbReference>
<geneLocation type="plasmid" evidence="2">
    <name>pArsFIN3</name>
</geneLocation>
<dbReference type="Pfam" id="PF04233">
    <property type="entry name" value="Phage_Mu_F"/>
    <property type="match status" value="1"/>
</dbReference>